<reference evidence="1" key="1">
    <citation type="submission" date="2015-01" db="EMBL/GenBank/DDBJ databases">
        <authorList>
            <person name="Durling Mikael"/>
        </authorList>
    </citation>
    <scope>NUCLEOTIDE SEQUENCE</scope>
</reference>
<organism evidence="1">
    <name type="scientific">Bionectria ochroleuca</name>
    <name type="common">Gliocladium roseum</name>
    <dbReference type="NCBI Taxonomy" id="29856"/>
    <lineage>
        <taxon>Eukaryota</taxon>
        <taxon>Fungi</taxon>
        <taxon>Dikarya</taxon>
        <taxon>Ascomycota</taxon>
        <taxon>Pezizomycotina</taxon>
        <taxon>Sordariomycetes</taxon>
        <taxon>Hypocreomycetidae</taxon>
        <taxon>Hypocreales</taxon>
        <taxon>Bionectriaceae</taxon>
        <taxon>Clonostachys</taxon>
    </lineage>
</organism>
<accession>A0A0B7KDR5</accession>
<protein>
    <submittedName>
        <fullName evidence="1">Uncharacterized protein</fullName>
    </submittedName>
</protein>
<proteinExistence type="predicted"/>
<name>A0A0B7KDR5_BIOOC</name>
<gene>
    <name evidence="1" type="ORF">BN869_000009685_1</name>
</gene>
<dbReference type="PANTHER" id="PTHR36587:SF2">
    <property type="entry name" value="EXPRESSION SITE-ASSOCIATED GENE 3 (ESAG3)-LIKE PROTEIN"/>
    <property type="match status" value="1"/>
</dbReference>
<dbReference type="CDD" id="cd22997">
    <property type="entry name" value="GT_LH"/>
    <property type="match status" value="1"/>
</dbReference>
<sequence>MPADNPGINLCKVVMSGLALGYPLPVLLNWDGDFNRPEWQFAGTHIAKLESLLAVIEELLDNDPDAHEDDLALMIDAYDLWFQLPPPVLIQRFNQLNSEANERNRQLWEQSASHQSFPIPPPEQSIIVTTAKDCFPLADSGSDPHYELWPPSPMPTDFYGEGTDELTPPLWDSARKYRKIRPRCVNSGLIMGTMGAMRDSLRRCREKVEQVARDGRQLWSDQALFGEVIGDQEAWRTWVREMASTWDGSMAESVNSTSDEHVRRIAEEALGGVRFDFGIGLDYNFTTAPATCSAEEDGYFVKTSDTAAIKELSEKAGVPDGVRVEGVPPELSKSGLEKDRFQDVNWEDQSLYTDLFFGIAPVGIHHNAYIDGLKSWRLKNWWDKMWFYPRLRELVTDTLQSSPDSPRPLARVDEGDKQVLYQADKGARVTNYSPGKDSLPARFDSMEWDEICQKGSRPWYNELFGDDKGPLRV</sequence>
<dbReference type="EMBL" id="CDPU01000036">
    <property type="protein sequence ID" value="CEO53627.1"/>
    <property type="molecule type" value="Genomic_DNA"/>
</dbReference>
<evidence type="ECO:0000313" key="1">
    <source>
        <dbReference type="EMBL" id="CEO53627.1"/>
    </source>
</evidence>
<dbReference type="AlphaFoldDB" id="A0A0B7KDR5"/>
<dbReference type="PANTHER" id="PTHR36587">
    <property type="entry name" value="EXPRESSION SITE-ASSOCIATED GENE 3 (ESAG3)-LIKE PROTEIN"/>
    <property type="match status" value="1"/>
</dbReference>